<sequence length="113" mass="12539">MNKSIFGIAALAALVACVGLPADAFASDWHNQNSTDMSLNMMHEIAQNDMYMLTDFLVLGEIEPTEHVQTSEGYTKAVVASLYHDMTVSYDDNLEDEDCYFTVSGLEVFKVCK</sequence>
<gene>
    <name evidence="1" type="ORF">ZGOWGMRN_CDS_0056</name>
</gene>
<name>A0AAU7N490_9VIRU</name>
<protein>
    <recommendedName>
        <fullName evidence="2">Lipoprotein</fullName>
    </recommendedName>
</protein>
<accession>A0AAU7N490</accession>
<organism evidence="1">
    <name type="scientific">Nitrosopumivirus cobalaminus</name>
    <dbReference type="NCBI Taxonomy" id="3158414"/>
    <lineage>
        <taxon>Viruses</taxon>
    </lineage>
</organism>
<dbReference type="PROSITE" id="PS51257">
    <property type="entry name" value="PROKAR_LIPOPROTEIN"/>
    <property type="match status" value="1"/>
</dbReference>
<dbReference type="EMBL" id="PP848464">
    <property type="protein sequence ID" value="XBQ68790.1"/>
    <property type="molecule type" value="Genomic_DNA"/>
</dbReference>
<evidence type="ECO:0000313" key="1">
    <source>
        <dbReference type="EMBL" id="XBQ68790.1"/>
    </source>
</evidence>
<proteinExistence type="predicted"/>
<reference evidence="1" key="1">
    <citation type="submission" date="2024-05" db="EMBL/GenBank/DDBJ databases">
        <title>The simplest Porifera holobiont: glass sponge Aphrocallistes beatrix thrives with only two symbionts.</title>
        <authorList>
            <person name="N Garritano A."/>
            <person name="A Allen M."/>
            <person name="Thomas T."/>
        </authorList>
    </citation>
    <scope>NUCLEOTIDE SEQUENCE</scope>
    <source>
        <strain evidence="1">AB1</strain>
    </source>
</reference>
<evidence type="ECO:0008006" key="2">
    <source>
        <dbReference type="Google" id="ProtNLM"/>
    </source>
</evidence>